<dbReference type="OrthoDB" id="277950at2"/>
<name>A0A225CYM0_9BACT</name>
<dbReference type="PANTHER" id="PTHR19848">
    <property type="entry name" value="WD40 REPEAT PROTEIN"/>
    <property type="match status" value="1"/>
</dbReference>
<feature type="repeat" description="WD" evidence="3">
    <location>
        <begin position="596"/>
        <end position="637"/>
    </location>
</feature>
<keyword evidence="6" id="KW-1185">Reference proteome</keyword>
<feature type="repeat" description="WD" evidence="3">
    <location>
        <begin position="207"/>
        <end position="231"/>
    </location>
</feature>
<dbReference type="SUPFAM" id="SSF50969">
    <property type="entry name" value="YVTN repeat-like/Quinoprotein amine dehydrogenase"/>
    <property type="match status" value="1"/>
</dbReference>
<evidence type="ECO:0000256" key="4">
    <source>
        <dbReference type="SAM" id="MobiDB-lite"/>
    </source>
</evidence>
<comment type="caution">
    <text evidence="5">The sequence shown here is derived from an EMBL/GenBank/DDBJ whole genome shotgun (WGS) entry which is preliminary data.</text>
</comment>
<organism evidence="5 6">
    <name type="scientific">Fimbriiglobus ruber</name>
    <dbReference type="NCBI Taxonomy" id="1908690"/>
    <lineage>
        <taxon>Bacteria</taxon>
        <taxon>Pseudomonadati</taxon>
        <taxon>Planctomycetota</taxon>
        <taxon>Planctomycetia</taxon>
        <taxon>Gemmatales</taxon>
        <taxon>Gemmataceae</taxon>
        <taxon>Fimbriiglobus</taxon>
    </lineage>
</organism>
<feature type="repeat" description="WD" evidence="3">
    <location>
        <begin position="418"/>
        <end position="459"/>
    </location>
</feature>
<sequence>MADAPLNEIPGQAQTCGYPTTRSGSLVATVAMAAAACVAILTGSSLAGPPPGPAPEPRTSREDAKPAIDLNGDPLPPHAIVRLGTLRFRTDRWISQLMVVPGGKQILVVGSTAVLLWDAATGREVRRFEVPHRIKAENGETYPVQTNSFALSPDGKTLAVSACSSMGKSPTQIILFDFATGRRLGELLPTLENSFTTWHSFAFVTPNLLATAGMDDAVVVWDVTTRREVRRLLLPAGGRVTAVVPSPERKHLFVSGWDGQGDFFWLAWELPSGTCVRRTMGLGRGLGELAISPDGGTLAVSLGRDLAAGKYAGYTELRLVSVTTWEEQRRWRSHDGNGIGYGCAVAFSPDGKMLASGGADGSVRQWDVASGREIRRPIEFYRHSQQISFLDTNSILTYGAQNAVKIWDAATGKPKHDLPGLAGHVTALACSPDGRFVAIGGGDSVLCVWEMNTGKQVACLRVRGVAELRFSADGKRIVLCDNEDVIREWEWESSPSAQKRIVLPTKPPCLTLSPDGYWFASWDQSGFVSLWDLTTGKRCRELNGRADRISCLAFSRDGRSVFGSFVDDTLPIRHWDVQTGRELGSITTEPAAGTETVGHTSWVGSVALSPGNRWLYSGSSDQSICVWDVATGRPARQLKKEAQSSGIATTIVLSPDGTRLAAVRCENERFVDIDLWDISTGQMIRTLKGHGGGRSMPRLFSRRSPVGLGKHGYDGSGLGSHGIGSTRRQARRESLGRALAGHESHRSGHCVCRCLHGRDRPGRSRRPVEGLLPTGGRGRCGSRCEANRAAGRRPVHPPRGGEPGSRGPRSGGGSSCRGGVEEILIGRGENAAGRRPAGVCRGAPPTRVRARTVGDDRHTRGKKPARGLGGRRERHHANTRGPRDAHQARQATVTVRGERPVSPSPARRVFVTVRPSRNPLQVYVMPKAIRIHTTGGPEVLKWEDVEVGEPGPGQARVRHTAVGVNFIDTYYVTSQ</sequence>
<reference evidence="6" key="1">
    <citation type="submission" date="2017-06" db="EMBL/GenBank/DDBJ databases">
        <title>Genome analysis of Fimbriiglobus ruber SP5, the first member of the order Planctomycetales with confirmed chitinolytic capability.</title>
        <authorList>
            <person name="Ravin N.V."/>
            <person name="Rakitin A.L."/>
            <person name="Ivanova A.A."/>
            <person name="Beletsky A.V."/>
            <person name="Kulichevskaya I.S."/>
            <person name="Mardanov A.V."/>
            <person name="Dedysh S.N."/>
        </authorList>
    </citation>
    <scope>NUCLEOTIDE SEQUENCE [LARGE SCALE GENOMIC DNA]</scope>
    <source>
        <strain evidence="6">SP5</strain>
    </source>
</reference>
<dbReference type="InterPro" id="IPR011032">
    <property type="entry name" value="GroES-like_sf"/>
</dbReference>
<keyword evidence="1 3" id="KW-0853">WD repeat</keyword>
<dbReference type="SUPFAM" id="SSF50978">
    <property type="entry name" value="WD40 repeat-like"/>
    <property type="match status" value="1"/>
</dbReference>
<dbReference type="AlphaFoldDB" id="A0A225CYM0"/>
<proteinExistence type="predicted"/>
<dbReference type="Proteomes" id="UP000214646">
    <property type="component" value="Unassembled WGS sequence"/>
</dbReference>
<dbReference type="CDD" id="cd00200">
    <property type="entry name" value="WD40"/>
    <property type="match status" value="1"/>
</dbReference>
<dbReference type="SMART" id="SM00320">
    <property type="entry name" value="WD40"/>
    <property type="match status" value="11"/>
</dbReference>
<dbReference type="InterPro" id="IPR011044">
    <property type="entry name" value="Quino_amine_DH_bsu"/>
</dbReference>
<dbReference type="PROSITE" id="PS00678">
    <property type="entry name" value="WD_REPEATS_1"/>
    <property type="match status" value="2"/>
</dbReference>
<dbReference type="InterPro" id="IPR001680">
    <property type="entry name" value="WD40_rpt"/>
</dbReference>
<feature type="region of interest" description="Disordered" evidence="4">
    <location>
        <begin position="762"/>
        <end position="903"/>
    </location>
</feature>
<feature type="region of interest" description="Disordered" evidence="4">
    <location>
        <begin position="45"/>
        <end position="71"/>
    </location>
</feature>
<dbReference type="InterPro" id="IPR019775">
    <property type="entry name" value="WD40_repeat_CS"/>
</dbReference>
<dbReference type="SUPFAM" id="SSF50998">
    <property type="entry name" value="Quinoprotein alcohol dehydrogenase-like"/>
    <property type="match status" value="1"/>
</dbReference>
<dbReference type="Gene3D" id="2.130.10.10">
    <property type="entry name" value="YVTN repeat-like/Quinoprotein amine dehydrogenase"/>
    <property type="match status" value="5"/>
</dbReference>
<evidence type="ECO:0000313" key="6">
    <source>
        <dbReference type="Proteomes" id="UP000214646"/>
    </source>
</evidence>
<dbReference type="Gene3D" id="3.90.180.10">
    <property type="entry name" value="Medium-chain alcohol dehydrogenases, catalytic domain"/>
    <property type="match status" value="1"/>
</dbReference>
<accession>A0A225CYM0</accession>
<feature type="repeat" description="WD" evidence="3">
    <location>
        <begin position="344"/>
        <end position="376"/>
    </location>
</feature>
<evidence type="ECO:0000256" key="3">
    <source>
        <dbReference type="PROSITE-ProRule" id="PRU00221"/>
    </source>
</evidence>
<feature type="region of interest" description="Disordered" evidence="4">
    <location>
        <begin position="688"/>
        <end position="741"/>
    </location>
</feature>
<dbReference type="PANTHER" id="PTHR19848:SF8">
    <property type="entry name" value="F-BOX AND WD REPEAT DOMAIN CONTAINING 7"/>
    <property type="match status" value="1"/>
</dbReference>
<dbReference type="SUPFAM" id="SSF50129">
    <property type="entry name" value="GroES-like"/>
    <property type="match status" value="1"/>
</dbReference>
<dbReference type="InterPro" id="IPR015943">
    <property type="entry name" value="WD40/YVTN_repeat-like_dom_sf"/>
</dbReference>
<dbReference type="InterPro" id="IPR036322">
    <property type="entry name" value="WD40_repeat_dom_sf"/>
</dbReference>
<gene>
    <name evidence="5" type="ORF">FRUB_10412</name>
</gene>
<dbReference type="EMBL" id="NIDE01000020">
    <property type="protein sequence ID" value="OWK34441.1"/>
    <property type="molecule type" value="Genomic_DNA"/>
</dbReference>
<feature type="compositionally biased region" description="Basic and acidic residues" evidence="4">
    <location>
        <begin position="731"/>
        <end position="741"/>
    </location>
</feature>
<dbReference type="PRINTS" id="PR00320">
    <property type="entry name" value="GPROTEINBRPT"/>
</dbReference>
<evidence type="ECO:0000256" key="1">
    <source>
        <dbReference type="ARBA" id="ARBA00022574"/>
    </source>
</evidence>
<evidence type="ECO:0000313" key="5">
    <source>
        <dbReference type="EMBL" id="OWK34441.1"/>
    </source>
</evidence>
<evidence type="ECO:0000256" key="2">
    <source>
        <dbReference type="ARBA" id="ARBA00022737"/>
    </source>
</evidence>
<dbReference type="PROSITE" id="PS50294">
    <property type="entry name" value="WD_REPEATS_REGION"/>
    <property type="match status" value="3"/>
</dbReference>
<dbReference type="InterPro" id="IPR011047">
    <property type="entry name" value="Quinoprotein_ADH-like_sf"/>
</dbReference>
<dbReference type="Pfam" id="PF00400">
    <property type="entry name" value="WD40"/>
    <property type="match status" value="3"/>
</dbReference>
<keyword evidence="2" id="KW-0677">Repeat</keyword>
<dbReference type="PROSITE" id="PS50082">
    <property type="entry name" value="WD_REPEATS_2"/>
    <property type="match status" value="4"/>
</dbReference>
<feature type="compositionally biased region" description="Gly residues" evidence="4">
    <location>
        <begin position="801"/>
        <end position="816"/>
    </location>
</feature>
<dbReference type="InterPro" id="IPR020472">
    <property type="entry name" value="WD40_PAC1"/>
</dbReference>
<protein>
    <submittedName>
        <fullName evidence="5">Quinone oxidoreductase</fullName>
    </submittedName>
</protein>